<keyword evidence="4" id="KW-1185">Reference proteome</keyword>
<dbReference type="Proteomes" id="UP000031512">
    <property type="component" value="Chromosome 1"/>
</dbReference>
<keyword evidence="2" id="KW-0472">Membrane</keyword>
<proteinExistence type="inferred from homology"/>
<dbReference type="VEuPathDB" id="PiroplasmaDB:BEWA_023090"/>
<evidence type="ECO:0000313" key="3">
    <source>
        <dbReference type="EMBL" id="AFZ79461.1"/>
    </source>
</evidence>
<keyword evidence="2" id="KW-0812">Transmembrane</keyword>
<dbReference type="InterPro" id="IPR011990">
    <property type="entry name" value="TPR-like_helical_dom_sf"/>
</dbReference>
<sequence length="1169" mass="133068">MSISQLEKSRFEIALSSNLKIHEYGTFDYAAPLNGRAVRLYNILIPRETEVLLRILSSPILQTPPYTLSFTHDKRIMRHLGFVKNLVKLPVNGTAYSTIIAILLNNQAILQHIKDDFKPQQTWPTYLDNIAAYTNIWNHVCNFFSIKLVDKHDPVRQYSTFVHDKSVRENQNHLSQLYLDEAGNLYRFKYKLSYDKGSLDDFSALLGHWNDPEVSREFIGELEDSLNGIDRSDYPFEFFKPFNTHDLSDEDFLPFTRDLIENAIKLNCKLTWKEAIDKESEMIARATIKFLNLLLYRMLESHDIPVGKLLRNRLILHRERDLSHICSSLRRYMNFWKLSKQQFSDITIDADVEELIFESSTKYRIYWSLKNDSLYNRSMLEKQTTLPSGLIFNPDDFYTRLANISGDKIDFGHAYKILCMITQDVTYDKQFPFSGKTNVSKIVYSEFDIIREQTRALSGDMETLYRGRCKCLMAFLYLIGVPDKKGNLELPNGWPRDIDKAIQLLINGMSTQCGLCNALLGFLSGIGYPQVSDNMYSWETQGDGESTIYQLLSAKNKEKVKRRPLPPTSWYSMDFSRISKSVNKSFAGLYEKFHKMLPIYNPVQETPVSSPSRPGFDVTLLSYLSGTYKRDETATLAYAYYIHSGIGNSSRLCEKHAQSGLPRPPKKVGEACLNAIPYAIEAAKSAMARHGTFQDASDEYRSRKYAEFIKKLAQMGDADGLRVLGDFHFYGHEAGGIERDPDQALYYWSQAAESGDPSSALAVAHHYMSGLDSSRMNPEDAAMAERFLRMITRSPSHAATAQFYLARYGLGQPRDPILAARWLRESADRGDINSQVLMGHAFSGLLPDVTPLEGRNVFMSFYYYRRAAKNGNIIGMYNSAVFTLHGYDLERTSAIDRCNEAYTLFTKVARMGTIPLALKVLGARARHLEDYSGYTLSSMFLSELGDPDAHKEAAMIFKNNKSLCYAPEDYSFDTMQTQNRDSETAISELASMPSNYNIPCSCYYYYSRRGAHSDSNKTPLLLAEALLSGSPWKPAEAIKFAKESSDSKGVYMHATMLEAGLGAPKNCDAAFELFQTLLDSQHKSERMLGLMCILRSKILYRLKGFPSLYTTALELSYDHYVIPTMNKADYIPCDFPLIKQTQAFRGIGVISTVYIALLFFVIYMVAKVR</sequence>
<dbReference type="EMBL" id="CP001669">
    <property type="protein sequence ID" value="AFZ79461.1"/>
    <property type="molecule type" value="Genomic_DNA"/>
</dbReference>
<dbReference type="Pfam" id="PF08238">
    <property type="entry name" value="Sel1"/>
    <property type="match status" value="4"/>
</dbReference>
<evidence type="ECO:0000256" key="1">
    <source>
        <dbReference type="ARBA" id="ARBA00038101"/>
    </source>
</evidence>
<reference evidence="3 4" key="1">
    <citation type="journal article" date="2012" name="BMC Genomics">
        <title>Comparative genomic analysis and phylogenetic position of Theileria equi.</title>
        <authorList>
            <person name="Kappmeyer L.S."/>
            <person name="Thiagarajan M."/>
            <person name="Herndon D.R."/>
            <person name="Ramsay J.D."/>
            <person name="Caler E."/>
            <person name="Djikeng A."/>
            <person name="Gillespie J.J."/>
            <person name="Lau A.O."/>
            <person name="Roalson E.H."/>
            <person name="Silva J.C."/>
            <person name="Silva M.G."/>
            <person name="Suarez C.E."/>
            <person name="Ueti M.W."/>
            <person name="Nene V.M."/>
            <person name="Mealey R.H."/>
            <person name="Knowles D.P."/>
            <person name="Brayton K.A."/>
        </authorList>
    </citation>
    <scope>NUCLEOTIDE SEQUENCE [LARGE SCALE GENOMIC DNA]</scope>
    <source>
        <strain evidence="3 4">WA</strain>
    </source>
</reference>
<evidence type="ECO:0000256" key="2">
    <source>
        <dbReference type="SAM" id="Phobius"/>
    </source>
</evidence>
<accession>L0AWR9</accession>
<dbReference type="PANTHER" id="PTHR11102">
    <property type="entry name" value="SEL-1-LIKE PROTEIN"/>
    <property type="match status" value="1"/>
</dbReference>
<dbReference type="KEGG" id="beq:BEWA_023090"/>
<dbReference type="SMART" id="SM00671">
    <property type="entry name" value="SEL1"/>
    <property type="match status" value="4"/>
</dbReference>
<dbReference type="GeneID" id="15805988"/>
<dbReference type="PANTHER" id="PTHR11102:SF160">
    <property type="entry name" value="ERAD-ASSOCIATED E3 UBIQUITIN-PROTEIN LIGASE COMPONENT HRD3"/>
    <property type="match status" value="1"/>
</dbReference>
<gene>
    <name evidence="3" type="ORF">BEWA_023090</name>
</gene>
<evidence type="ECO:0000313" key="4">
    <source>
        <dbReference type="Proteomes" id="UP000031512"/>
    </source>
</evidence>
<dbReference type="RefSeq" id="XP_004829127.1">
    <property type="nucleotide sequence ID" value="XM_004829070.1"/>
</dbReference>
<feature type="transmembrane region" description="Helical" evidence="2">
    <location>
        <begin position="1143"/>
        <end position="1166"/>
    </location>
</feature>
<dbReference type="eggNOG" id="KOG1550">
    <property type="taxonomic scope" value="Eukaryota"/>
</dbReference>
<dbReference type="InterPro" id="IPR006597">
    <property type="entry name" value="Sel1-like"/>
</dbReference>
<comment type="similarity">
    <text evidence="1">Belongs to the sel-1 family.</text>
</comment>
<dbReference type="SUPFAM" id="SSF81901">
    <property type="entry name" value="HCP-like"/>
    <property type="match status" value="1"/>
</dbReference>
<protein>
    <submittedName>
        <fullName evidence="3">Uncharacterized protein</fullName>
    </submittedName>
</protein>
<keyword evidence="2" id="KW-1133">Transmembrane helix</keyword>
<organism evidence="3 4">
    <name type="scientific">Theileria equi strain WA</name>
    <dbReference type="NCBI Taxonomy" id="1537102"/>
    <lineage>
        <taxon>Eukaryota</taxon>
        <taxon>Sar</taxon>
        <taxon>Alveolata</taxon>
        <taxon>Apicomplexa</taxon>
        <taxon>Aconoidasida</taxon>
        <taxon>Piroplasmida</taxon>
        <taxon>Theileriidae</taxon>
        <taxon>Theileria</taxon>
    </lineage>
</organism>
<dbReference type="AlphaFoldDB" id="L0AWR9"/>
<name>L0AWR9_THEEQ</name>
<dbReference type="Gene3D" id="1.25.40.10">
    <property type="entry name" value="Tetratricopeptide repeat domain"/>
    <property type="match status" value="1"/>
</dbReference>
<dbReference type="OrthoDB" id="272077at2759"/>
<dbReference type="InterPro" id="IPR050767">
    <property type="entry name" value="Sel1_AlgK"/>
</dbReference>
<dbReference type="STRING" id="1537102.L0AWR9"/>